<keyword evidence="3" id="KW-1185">Reference proteome</keyword>
<name>A0A1G7DR05_9PROT</name>
<feature type="domain" description="2Fe-2S ferredoxin-type" evidence="1">
    <location>
        <begin position="2"/>
        <end position="85"/>
    </location>
</feature>
<dbReference type="Gene3D" id="3.10.20.30">
    <property type="match status" value="1"/>
</dbReference>
<dbReference type="Proteomes" id="UP000183685">
    <property type="component" value="Unassembled WGS sequence"/>
</dbReference>
<evidence type="ECO:0000259" key="1">
    <source>
        <dbReference type="PROSITE" id="PS51085"/>
    </source>
</evidence>
<dbReference type="InterPro" id="IPR036010">
    <property type="entry name" value="2Fe-2S_ferredoxin-like_sf"/>
</dbReference>
<sequence>MADISFILNGTGVTASANLSDLPLVDFLQEDQGLTGTKFCCGIGVCRACTVSVRRAPGAPPEVLLACSTPLSQMAGLEVYTVESVATDGMLHPLQEALLKGFAFQCGYCTPGFLMAAITLWDRLKAAPIPASALDAAIDQAIGDHICRCTGYVRYYEAIKQAILNEGGLVS</sequence>
<dbReference type="EMBL" id="FNAK01000007">
    <property type="protein sequence ID" value="SDE53923.1"/>
    <property type="molecule type" value="Genomic_DNA"/>
</dbReference>
<dbReference type="Gene3D" id="1.10.150.120">
    <property type="entry name" value="[2Fe-2S]-binding domain"/>
    <property type="match status" value="1"/>
</dbReference>
<dbReference type="PANTHER" id="PTHR45331">
    <property type="entry name" value="OXIDOREDUCTASE, IRON-SULPHUR BINDING SUBUNIT-RELATED-RELATED"/>
    <property type="match status" value="1"/>
</dbReference>
<dbReference type="OrthoDB" id="9806714at2"/>
<gene>
    <name evidence="2" type="ORF">SAMN04488071_3215</name>
</gene>
<dbReference type="InterPro" id="IPR002888">
    <property type="entry name" value="2Fe-2S-bd"/>
</dbReference>
<dbReference type="STRING" id="637679.GCA_001550055_02092"/>
<dbReference type="PANTHER" id="PTHR45331:SF2">
    <property type="entry name" value="OXIDOREDUCTASE WITH IRON-SULFUR SUBUNIT"/>
    <property type="match status" value="1"/>
</dbReference>
<dbReference type="SUPFAM" id="SSF47741">
    <property type="entry name" value="CO dehydrogenase ISP C-domain like"/>
    <property type="match status" value="1"/>
</dbReference>
<dbReference type="Pfam" id="PF01799">
    <property type="entry name" value="Fer2_2"/>
    <property type="match status" value="1"/>
</dbReference>
<dbReference type="InterPro" id="IPR012675">
    <property type="entry name" value="Beta-grasp_dom_sf"/>
</dbReference>
<protein>
    <submittedName>
        <fullName evidence="2">Aerobic-type carbon monoxide dehydrogenase, small subunit, CoxS/CutS family</fullName>
    </submittedName>
</protein>
<dbReference type="InterPro" id="IPR001041">
    <property type="entry name" value="2Fe-2S_ferredoxin-type"/>
</dbReference>
<proteinExistence type="predicted"/>
<dbReference type="GO" id="GO:0016903">
    <property type="term" value="F:oxidoreductase activity, acting on the aldehyde or oxo group of donors"/>
    <property type="evidence" value="ECO:0007669"/>
    <property type="project" value="TreeGrafter"/>
</dbReference>
<dbReference type="RefSeq" id="WP_068304719.1">
    <property type="nucleotide sequence ID" value="NZ_FNAK01000007.1"/>
</dbReference>
<organism evidence="2 3">
    <name type="scientific">Kordiimonas lacus</name>
    <dbReference type="NCBI Taxonomy" id="637679"/>
    <lineage>
        <taxon>Bacteria</taxon>
        <taxon>Pseudomonadati</taxon>
        <taxon>Pseudomonadota</taxon>
        <taxon>Alphaproteobacteria</taxon>
        <taxon>Kordiimonadales</taxon>
        <taxon>Kordiimonadaceae</taxon>
        <taxon>Kordiimonas</taxon>
    </lineage>
</organism>
<dbReference type="Pfam" id="PF00111">
    <property type="entry name" value="Fer2"/>
    <property type="match status" value="1"/>
</dbReference>
<evidence type="ECO:0000313" key="2">
    <source>
        <dbReference type="EMBL" id="SDE53923.1"/>
    </source>
</evidence>
<dbReference type="InterPro" id="IPR052914">
    <property type="entry name" value="Aldehyde_Oxdr_Iron-Sulfur"/>
</dbReference>
<evidence type="ECO:0000313" key="3">
    <source>
        <dbReference type="Proteomes" id="UP000183685"/>
    </source>
</evidence>
<dbReference type="SUPFAM" id="SSF54292">
    <property type="entry name" value="2Fe-2S ferredoxin-like"/>
    <property type="match status" value="1"/>
</dbReference>
<dbReference type="GO" id="GO:0051537">
    <property type="term" value="F:2 iron, 2 sulfur cluster binding"/>
    <property type="evidence" value="ECO:0007669"/>
    <property type="project" value="TreeGrafter"/>
</dbReference>
<dbReference type="InterPro" id="IPR036884">
    <property type="entry name" value="2Fe-2S-bd_dom_sf"/>
</dbReference>
<dbReference type="PROSITE" id="PS51085">
    <property type="entry name" value="2FE2S_FER_2"/>
    <property type="match status" value="1"/>
</dbReference>
<dbReference type="AlphaFoldDB" id="A0A1G7DR05"/>
<accession>A0A1G7DR05</accession>
<reference evidence="2 3" key="1">
    <citation type="submission" date="2016-10" db="EMBL/GenBank/DDBJ databases">
        <authorList>
            <person name="de Groot N.N."/>
        </authorList>
    </citation>
    <scope>NUCLEOTIDE SEQUENCE [LARGE SCALE GENOMIC DNA]</scope>
    <source>
        <strain evidence="2 3">CGMCC 1.9109</strain>
    </source>
</reference>
<dbReference type="GO" id="GO:0046872">
    <property type="term" value="F:metal ion binding"/>
    <property type="evidence" value="ECO:0007669"/>
    <property type="project" value="InterPro"/>
</dbReference>